<dbReference type="EMBL" id="JACJIH010000001">
    <property type="protein sequence ID" value="MBA8921305.1"/>
    <property type="molecule type" value="Genomic_DNA"/>
</dbReference>
<evidence type="ECO:0000313" key="3">
    <source>
        <dbReference type="Proteomes" id="UP000546252"/>
    </source>
</evidence>
<dbReference type="Proteomes" id="UP000546252">
    <property type="component" value="Unassembled WGS sequence"/>
</dbReference>
<dbReference type="RefSeq" id="WP_182495333.1">
    <property type="nucleotide sequence ID" value="NZ_BAAAKT010000004.1"/>
</dbReference>
<reference evidence="2 3" key="1">
    <citation type="submission" date="2020-08" db="EMBL/GenBank/DDBJ databases">
        <title>Sequencing the genomes of 1000 actinobacteria strains.</title>
        <authorList>
            <person name="Klenk H.-P."/>
        </authorList>
    </citation>
    <scope>NUCLEOTIDE SEQUENCE [LARGE SCALE GENOMIC DNA]</scope>
    <source>
        <strain evidence="2 3">DSM 19081</strain>
    </source>
</reference>
<dbReference type="AlphaFoldDB" id="A0A839FPF9"/>
<protein>
    <recommendedName>
        <fullName evidence="4">Transcriptional regulator, AbiEi antitoxin, Type IV TA system</fullName>
    </recommendedName>
</protein>
<feature type="region of interest" description="Disordered" evidence="1">
    <location>
        <begin position="1"/>
        <end position="25"/>
    </location>
</feature>
<evidence type="ECO:0008006" key="4">
    <source>
        <dbReference type="Google" id="ProtNLM"/>
    </source>
</evidence>
<name>A0A839FPF9_9MICC</name>
<proteinExistence type="predicted"/>
<organism evidence="2 3">
    <name type="scientific">Nesterenkonia jeotgali</name>
    <dbReference type="NCBI Taxonomy" id="317018"/>
    <lineage>
        <taxon>Bacteria</taxon>
        <taxon>Bacillati</taxon>
        <taxon>Actinomycetota</taxon>
        <taxon>Actinomycetes</taxon>
        <taxon>Micrococcales</taxon>
        <taxon>Micrococcaceae</taxon>
        <taxon>Nesterenkonia</taxon>
    </lineage>
</organism>
<evidence type="ECO:0000313" key="2">
    <source>
        <dbReference type="EMBL" id="MBA8921305.1"/>
    </source>
</evidence>
<gene>
    <name evidence="2" type="ORF">HNR24_001238</name>
</gene>
<comment type="caution">
    <text evidence="2">The sequence shown here is derived from an EMBL/GenBank/DDBJ whole genome shotgun (WGS) entry which is preliminary data.</text>
</comment>
<accession>A0A839FPF9</accession>
<sequence>MTAQTTPPQIPQTSQTPQTPQRDLPRKRLLRAKDLWDAYGSSELTGGFLEVDDIGRRLSAMVDAGQLLRVQRGVYIEPSIWLQTAPWERHLIVAAAVNLQSPSTRFCRTTALAMHGFGLLRPPEAVTVRTARNDAVGLHPGTALTGRASASAIQRLLQAHPEAHPEAHDGGAPSPAALRALGTRRHQYPRAFRDQLREGLGQEWDKPYQDALVRQRFPIPESLPAALVAGMWTWLEPIGLVLADTVPRMSFAEAVAVLDAYRAGRFGAQAEPGGALSAVEPWLSLVASARGRERWKVAWEFSEAGAESVGESWARVRIAELGFTAPELQRRFLLPHGVTCRTDFYWEDPGIVGEFDGLQKYRASMTLSGLHPAQAVIAEKEREDGLRSLGVRVVRFTWADLQDSTRLQRLLSNAGVPRSARSTGAHVFYRDNRRAGRPRRAR</sequence>
<feature type="compositionally biased region" description="Low complexity" evidence="1">
    <location>
        <begin position="1"/>
        <end position="21"/>
    </location>
</feature>
<evidence type="ECO:0000256" key="1">
    <source>
        <dbReference type="SAM" id="MobiDB-lite"/>
    </source>
</evidence>